<organism evidence="2 3">
    <name type="scientific">Cylindrotheca closterium</name>
    <dbReference type="NCBI Taxonomy" id="2856"/>
    <lineage>
        <taxon>Eukaryota</taxon>
        <taxon>Sar</taxon>
        <taxon>Stramenopiles</taxon>
        <taxon>Ochrophyta</taxon>
        <taxon>Bacillariophyta</taxon>
        <taxon>Bacillariophyceae</taxon>
        <taxon>Bacillariophycidae</taxon>
        <taxon>Bacillariales</taxon>
        <taxon>Bacillariaceae</taxon>
        <taxon>Cylindrotheca</taxon>
    </lineage>
</organism>
<evidence type="ECO:0000313" key="3">
    <source>
        <dbReference type="Proteomes" id="UP001295423"/>
    </source>
</evidence>
<evidence type="ECO:0000313" key="2">
    <source>
        <dbReference type="EMBL" id="CAJ1952230.1"/>
    </source>
</evidence>
<feature type="chain" id="PRO_5042110173" evidence="1">
    <location>
        <begin position="31"/>
        <end position="195"/>
    </location>
</feature>
<name>A0AAD2JHT7_9STRA</name>
<dbReference type="PANTHER" id="PTHR38564:SF2">
    <property type="entry name" value="WU:FC46H12 PRECURSOR"/>
    <property type="match status" value="1"/>
</dbReference>
<dbReference type="EMBL" id="CAKOGP040001803">
    <property type="protein sequence ID" value="CAJ1952230.1"/>
    <property type="molecule type" value="Genomic_DNA"/>
</dbReference>
<reference evidence="2" key="1">
    <citation type="submission" date="2023-08" db="EMBL/GenBank/DDBJ databases">
        <authorList>
            <person name="Audoor S."/>
            <person name="Bilcke G."/>
        </authorList>
    </citation>
    <scope>NUCLEOTIDE SEQUENCE</scope>
</reference>
<evidence type="ECO:0000256" key="1">
    <source>
        <dbReference type="SAM" id="SignalP"/>
    </source>
</evidence>
<comment type="caution">
    <text evidence="2">The sequence shown here is derived from an EMBL/GenBank/DDBJ whole genome shotgun (WGS) entry which is preliminary data.</text>
</comment>
<accession>A0AAD2JHT7</accession>
<feature type="signal peptide" evidence="1">
    <location>
        <begin position="1"/>
        <end position="30"/>
    </location>
</feature>
<dbReference type="PANTHER" id="PTHR38564">
    <property type="entry name" value="SI:CH73-250A16.5-RELATED"/>
    <property type="match status" value="1"/>
</dbReference>
<dbReference type="AlphaFoldDB" id="A0AAD2JHT7"/>
<sequence length="195" mass="21370">MTATLNYRILVGLIAMLIASAFFMSRGSQSEETAASNPVCPGSPASVHASCEMKVSFPGTQCQTVLEEITARLNHENSWMDPHNKGKYSLISSKSSTDEKTGNEVNLINASHMTGNGKYTDLLNLQLTMGHDGSCVLETCSESQVTSILDFSTNFCNLHNLYCNDNESCNSIHHSLDYMEEYENCSQNTVSRCSS</sequence>
<keyword evidence="3" id="KW-1185">Reference proteome</keyword>
<proteinExistence type="predicted"/>
<keyword evidence="1" id="KW-0732">Signal</keyword>
<dbReference type="Proteomes" id="UP001295423">
    <property type="component" value="Unassembled WGS sequence"/>
</dbReference>
<gene>
    <name evidence="2" type="ORF">CYCCA115_LOCUS13448</name>
</gene>
<protein>
    <submittedName>
        <fullName evidence="2">Uncharacterized protein</fullName>
    </submittedName>
</protein>